<name>V4AVY0_LOTGI</name>
<proteinExistence type="predicted"/>
<evidence type="ECO:0000313" key="1">
    <source>
        <dbReference type="EMBL" id="ESO99230.1"/>
    </source>
</evidence>
<feature type="non-terminal residue" evidence="1">
    <location>
        <position position="1"/>
    </location>
</feature>
<accession>V4AVY0</accession>
<organism evidence="1 2">
    <name type="scientific">Lottia gigantea</name>
    <name type="common">Giant owl limpet</name>
    <dbReference type="NCBI Taxonomy" id="225164"/>
    <lineage>
        <taxon>Eukaryota</taxon>
        <taxon>Metazoa</taxon>
        <taxon>Spiralia</taxon>
        <taxon>Lophotrochozoa</taxon>
        <taxon>Mollusca</taxon>
        <taxon>Gastropoda</taxon>
        <taxon>Patellogastropoda</taxon>
        <taxon>Lottioidea</taxon>
        <taxon>Lottiidae</taxon>
        <taxon>Lottia</taxon>
    </lineage>
</organism>
<dbReference type="Proteomes" id="UP000030746">
    <property type="component" value="Unassembled WGS sequence"/>
</dbReference>
<reference evidence="1 2" key="1">
    <citation type="journal article" date="2013" name="Nature">
        <title>Insights into bilaterian evolution from three spiralian genomes.</title>
        <authorList>
            <person name="Simakov O."/>
            <person name="Marletaz F."/>
            <person name="Cho S.J."/>
            <person name="Edsinger-Gonzales E."/>
            <person name="Havlak P."/>
            <person name="Hellsten U."/>
            <person name="Kuo D.H."/>
            <person name="Larsson T."/>
            <person name="Lv J."/>
            <person name="Arendt D."/>
            <person name="Savage R."/>
            <person name="Osoegawa K."/>
            <person name="de Jong P."/>
            <person name="Grimwood J."/>
            <person name="Chapman J.A."/>
            <person name="Shapiro H."/>
            <person name="Aerts A."/>
            <person name="Otillar R.P."/>
            <person name="Terry A.Y."/>
            <person name="Boore J.L."/>
            <person name="Grigoriev I.V."/>
            <person name="Lindberg D.R."/>
            <person name="Seaver E.C."/>
            <person name="Weisblat D.A."/>
            <person name="Putnam N.H."/>
            <person name="Rokhsar D.S."/>
        </authorList>
    </citation>
    <scope>NUCLEOTIDE SEQUENCE [LARGE SCALE GENOMIC DNA]</scope>
</reference>
<protein>
    <submittedName>
        <fullName evidence="1">Uncharacterized protein</fullName>
    </submittedName>
</protein>
<keyword evidence="2" id="KW-1185">Reference proteome</keyword>
<dbReference type="HOGENOM" id="CLU_2152062_0_0_1"/>
<dbReference type="EMBL" id="KB201060">
    <property type="protein sequence ID" value="ESO99230.1"/>
    <property type="molecule type" value="Genomic_DNA"/>
</dbReference>
<dbReference type="GeneID" id="20242522"/>
<gene>
    <name evidence="1" type="ORF">LOTGIDRAFT_173772</name>
</gene>
<dbReference type="CTD" id="20242522"/>
<dbReference type="AlphaFoldDB" id="V4AVY0"/>
<dbReference type="RefSeq" id="XP_009050086.1">
    <property type="nucleotide sequence ID" value="XM_009051838.1"/>
</dbReference>
<sequence length="112" mass="12491">CKDPLVVKFADTQNKKKATTTFFQQNRLLQTARDEELYQALQFYEPPALAANLNGVAGHPLLSAGMVPRYTSVATTPASSYQMSSTQTGWVHPQYIMQPQIPHVSIPQVHFT</sequence>
<evidence type="ECO:0000313" key="2">
    <source>
        <dbReference type="Proteomes" id="UP000030746"/>
    </source>
</evidence>
<dbReference type="KEGG" id="lgi:LOTGIDRAFT_173772"/>